<feature type="region of interest" description="Disordered" evidence="2">
    <location>
        <begin position="1"/>
        <end position="26"/>
    </location>
</feature>
<gene>
    <name evidence="3" type="ORF">BLS_002742</name>
</gene>
<accession>A0A8H3UQC9</accession>
<dbReference type="InterPro" id="IPR011333">
    <property type="entry name" value="SKP1/BTB/POZ_sf"/>
</dbReference>
<dbReference type="AlphaFoldDB" id="A0A8H3UQC9"/>
<feature type="coiled-coil region" evidence="1">
    <location>
        <begin position="233"/>
        <end position="263"/>
    </location>
</feature>
<comment type="caution">
    <text evidence="3">The sequence shown here is derived from an EMBL/GenBank/DDBJ whole genome shotgun (WGS) entry which is preliminary data.</text>
</comment>
<dbReference type="PANTHER" id="PTHR47843">
    <property type="entry name" value="BTB DOMAIN-CONTAINING PROTEIN-RELATED"/>
    <property type="match status" value="1"/>
</dbReference>
<proteinExistence type="predicted"/>
<evidence type="ECO:0000313" key="3">
    <source>
        <dbReference type="EMBL" id="KAE9975137.1"/>
    </source>
</evidence>
<evidence type="ECO:0000256" key="2">
    <source>
        <dbReference type="SAM" id="MobiDB-lite"/>
    </source>
</evidence>
<dbReference type="Gene3D" id="3.30.710.10">
    <property type="entry name" value="Potassium Channel Kv1.1, Chain A"/>
    <property type="match status" value="1"/>
</dbReference>
<evidence type="ECO:0000313" key="4">
    <source>
        <dbReference type="Proteomes" id="UP000433883"/>
    </source>
</evidence>
<feature type="compositionally biased region" description="Low complexity" evidence="2">
    <location>
        <begin position="11"/>
        <end position="22"/>
    </location>
</feature>
<sequence length="347" mass="39288">MSHPRRARYDSNANPLSSSPLNKEGKPPEIMDFATVYVGPSRVVFSIPVEAASTHSPFFLNAFQGKFREGKTKVMEMVHDEPQTFRCFAQWICGQVGVPFVGDSESEMEGALKMYDLAITWIFADRIRAAGFQNYVMDLILERYRDYHGTNISVETFNHVYQNTLAGSQLRHVFVDLAAHKMSPSWYNIHKGDLEVEFLEELCLAQMTKDRYSVDARPSAENKLHNFMYHVETDEAVKEQEAAEAAREKARQKEQATREQMENRHVLDVKHTPHEYSVTVTDLPPLLSFEERGLFVKIKPHAFITINNLIQASQQSDRNSPAKVAGSVRLVGLTFAAARPSAHGLLA</sequence>
<dbReference type="EMBL" id="WNWQ01000185">
    <property type="protein sequence ID" value="KAE9975137.1"/>
    <property type="molecule type" value="Genomic_DNA"/>
</dbReference>
<organism evidence="3 4">
    <name type="scientific">Venturia inaequalis</name>
    <name type="common">Apple scab fungus</name>
    <dbReference type="NCBI Taxonomy" id="5025"/>
    <lineage>
        <taxon>Eukaryota</taxon>
        <taxon>Fungi</taxon>
        <taxon>Dikarya</taxon>
        <taxon>Ascomycota</taxon>
        <taxon>Pezizomycotina</taxon>
        <taxon>Dothideomycetes</taxon>
        <taxon>Pleosporomycetidae</taxon>
        <taxon>Venturiales</taxon>
        <taxon>Venturiaceae</taxon>
        <taxon>Venturia</taxon>
    </lineage>
</organism>
<name>A0A8H3UQC9_VENIN</name>
<reference evidence="3 4" key="1">
    <citation type="submission" date="2019-11" db="EMBL/GenBank/DDBJ databases">
        <title>Venturia inaequalis Genome Resource.</title>
        <authorList>
            <person name="Lichtner F.J."/>
        </authorList>
    </citation>
    <scope>NUCLEOTIDE SEQUENCE [LARGE SCALE GENOMIC DNA]</scope>
    <source>
        <strain evidence="3">Bline_iso_100314</strain>
    </source>
</reference>
<dbReference type="PANTHER" id="PTHR47843:SF2">
    <property type="entry name" value="BTB DOMAIN-CONTAINING PROTEIN"/>
    <property type="match status" value="1"/>
</dbReference>
<keyword evidence="1" id="KW-0175">Coiled coil</keyword>
<dbReference type="Proteomes" id="UP000433883">
    <property type="component" value="Unassembled WGS sequence"/>
</dbReference>
<protein>
    <recommendedName>
        <fullName evidence="5">BTB domain-containing protein</fullName>
    </recommendedName>
</protein>
<evidence type="ECO:0000256" key="1">
    <source>
        <dbReference type="SAM" id="Coils"/>
    </source>
</evidence>
<evidence type="ECO:0008006" key="5">
    <source>
        <dbReference type="Google" id="ProtNLM"/>
    </source>
</evidence>